<sequence>MPARVGITRAEIKDAVNRMNPAAAQAMLGDVLSDLLDGHNAHLVARDAESAAVMCATVTLTVGGTIATNDTMSVTFTNAGVTGLPVTVGPVTAGSTVAATVAATIAAAINANAVLRARDISAVAVGAVITLGGAGAIHNATVVSRAVVGGITGTLANSGAMAGGLGVVVKGRRAAYGVTPPEDR</sequence>
<reference evidence="1" key="1">
    <citation type="submission" date="2020-04" db="EMBL/GenBank/DDBJ databases">
        <authorList>
            <person name="Chiriac C."/>
            <person name="Salcher M."/>
            <person name="Ghai R."/>
            <person name="Kavagutti S V."/>
        </authorList>
    </citation>
    <scope>NUCLEOTIDE SEQUENCE</scope>
</reference>
<organism evidence="1">
    <name type="scientific">uncultured Caudovirales phage</name>
    <dbReference type="NCBI Taxonomy" id="2100421"/>
    <lineage>
        <taxon>Viruses</taxon>
        <taxon>Duplodnaviria</taxon>
        <taxon>Heunggongvirae</taxon>
        <taxon>Uroviricota</taxon>
        <taxon>Caudoviricetes</taxon>
        <taxon>Peduoviridae</taxon>
        <taxon>Maltschvirus</taxon>
        <taxon>Maltschvirus maltsch</taxon>
    </lineage>
</organism>
<evidence type="ECO:0000313" key="1">
    <source>
        <dbReference type="EMBL" id="CAB4137346.1"/>
    </source>
</evidence>
<accession>A0A6J5LWL3</accession>
<gene>
    <name evidence="1" type="ORF">UFOVP326_22</name>
</gene>
<proteinExistence type="predicted"/>
<name>A0A6J5LWL3_9CAUD</name>
<dbReference type="EMBL" id="LR796340">
    <property type="protein sequence ID" value="CAB4137346.1"/>
    <property type="molecule type" value="Genomic_DNA"/>
</dbReference>
<protein>
    <submittedName>
        <fullName evidence="1">Uncharacterized protein</fullName>
    </submittedName>
</protein>